<feature type="region of interest" description="Disordered" evidence="1">
    <location>
        <begin position="134"/>
        <end position="187"/>
    </location>
</feature>
<dbReference type="Proteomes" id="UP000507470">
    <property type="component" value="Unassembled WGS sequence"/>
</dbReference>
<evidence type="ECO:0000313" key="3">
    <source>
        <dbReference type="Proteomes" id="UP000507470"/>
    </source>
</evidence>
<dbReference type="EMBL" id="CACVKT020005561">
    <property type="protein sequence ID" value="CAC5395696.1"/>
    <property type="molecule type" value="Genomic_DNA"/>
</dbReference>
<dbReference type="OrthoDB" id="10454251at2759"/>
<name>A0A6J8CJJ2_MYTCO</name>
<feature type="compositionally biased region" description="Low complexity" evidence="1">
    <location>
        <begin position="135"/>
        <end position="187"/>
    </location>
</feature>
<accession>A0A6J8CJJ2</accession>
<gene>
    <name evidence="2" type="ORF">MCOR_30334</name>
</gene>
<proteinExistence type="predicted"/>
<keyword evidence="3" id="KW-1185">Reference proteome</keyword>
<dbReference type="PANTHER" id="PTHR19963:SF30">
    <property type="entry name" value="ENDONUCLEASE_EXONUCLEASE_PHOSPHATASE DOMAIN-CONTAINING PROTEIN"/>
    <property type="match status" value="1"/>
</dbReference>
<dbReference type="PANTHER" id="PTHR19963">
    <property type="entry name" value="CCHC-TYPE DOMAIN-CONTAINING PROTEIN"/>
    <property type="match status" value="1"/>
</dbReference>
<protein>
    <submittedName>
        <fullName evidence="2">Uncharacterized protein</fullName>
    </submittedName>
</protein>
<feature type="compositionally biased region" description="Low complexity" evidence="1">
    <location>
        <begin position="92"/>
        <end position="101"/>
    </location>
</feature>
<dbReference type="AlphaFoldDB" id="A0A6J8CJJ2"/>
<organism evidence="2 3">
    <name type="scientific">Mytilus coruscus</name>
    <name type="common">Sea mussel</name>
    <dbReference type="NCBI Taxonomy" id="42192"/>
    <lineage>
        <taxon>Eukaryota</taxon>
        <taxon>Metazoa</taxon>
        <taxon>Spiralia</taxon>
        <taxon>Lophotrochozoa</taxon>
        <taxon>Mollusca</taxon>
        <taxon>Bivalvia</taxon>
        <taxon>Autobranchia</taxon>
        <taxon>Pteriomorphia</taxon>
        <taxon>Mytilida</taxon>
        <taxon>Mytiloidea</taxon>
        <taxon>Mytilidae</taxon>
        <taxon>Mytilinae</taxon>
        <taxon>Mytilus</taxon>
    </lineage>
</organism>
<evidence type="ECO:0000313" key="2">
    <source>
        <dbReference type="EMBL" id="CAC5395696.1"/>
    </source>
</evidence>
<sequence>MRGKEESLPELAQSIKKLTRQAYPSAPSTITSVLALEHFIDALPDADLRLRLRESNPKSIHEAETLAVRLETLKLAERQKGRMVRQADTGHNENNTINTELNNDKGGDFKSLRHELSDFKKELVSLTRDIKGMFQNKNRNSQGGGNQQRNYQNGQKGYNNQNKNFGQGNRNFNQKNNNFGQHRQNQPNYYQQGNQLRSDLGVGARPSQNGPNR</sequence>
<evidence type="ECO:0000256" key="1">
    <source>
        <dbReference type="SAM" id="MobiDB-lite"/>
    </source>
</evidence>
<reference evidence="2 3" key="1">
    <citation type="submission" date="2020-06" db="EMBL/GenBank/DDBJ databases">
        <authorList>
            <person name="Li R."/>
            <person name="Bekaert M."/>
        </authorList>
    </citation>
    <scope>NUCLEOTIDE SEQUENCE [LARGE SCALE GENOMIC DNA]</scope>
    <source>
        <strain evidence="3">wild</strain>
    </source>
</reference>
<feature type="region of interest" description="Disordered" evidence="1">
    <location>
        <begin position="81"/>
        <end position="108"/>
    </location>
</feature>